<dbReference type="Pfam" id="PF09490">
    <property type="entry name" value="CbtA"/>
    <property type="match status" value="1"/>
</dbReference>
<accession>A0A543JPK3</accession>
<keyword evidence="1" id="KW-0472">Membrane</keyword>
<reference evidence="2 3" key="1">
    <citation type="submission" date="2019-06" db="EMBL/GenBank/DDBJ databases">
        <title>Sequencing the genomes of 1000 actinobacteria strains.</title>
        <authorList>
            <person name="Klenk H.-P."/>
        </authorList>
    </citation>
    <scope>NUCLEOTIDE SEQUENCE [LARGE SCALE GENOMIC DNA]</scope>
    <source>
        <strain evidence="2 3">DSM 45456</strain>
    </source>
</reference>
<feature type="transmembrane region" description="Helical" evidence="1">
    <location>
        <begin position="109"/>
        <end position="129"/>
    </location>
</feature>
<keyword evidence="1" id="KW-1133">Transmembrane helix</keyword>
<proteinExistence type="predicted"/>
<evidence type="ECO:0000313" key="2">
    <source>
        <dbReference type="EMBL" id="TQM84756.1"/>
    </source>
</evidence>
<keyword evidence="3" id="KW-1185">Reference proteome</keyword>
<feature type="transmembrane region" description="Helical" evidence="1">
    <location>
        <begin position="17"/>
        <end position="40"/>
    </location>
</feature>
<organism evidence="2 3">
    <name type="scientific">Saccharothrix saharensis</name>
    <dbReference type="NCBI Taxonomy" id="571190"/>
    <lineage>
        <taxon>Bacteria</taxon>
        <taxon>Bacillati</taxon>
        <taxon>Actinomycetota</taxon>
        <taxon>Actinomycetes</taxon>
        <taxon>Pseudonocardiales</taxon>
        <taxon>Pseudonocardiaceae</taxon>
        <taxon>Saccharothrix</taxon>
    </lineage>
</organism>
<sequence>MSTDEGLTYKGLTYKGLLARGVGAGAVSGLLAGLVGVLVVEAPIRAALAVEQARPAEPGGGHEHGELFSRGTQVVGGVLAAVVVGVAVGALFATAYARSRRWFTTEAPFVRAVALSAAAFGAAAVLPAVKYPANPPGVGAADTVEYRTVLYLGLIAAGLLVAVGASALASRLGRWSPPVRATAVALAAVAAVVVLLVVFPATPDTVPSDVPGGLLWEFRLASLAETATLWLGLGVVFGLLVDPATRRAEASAV</sequence>
<dbReference type="RefSeq" id="WP_246108137.1">
    <property type="nucleotide sequence ID" value="NZ_VFPP01000001.1"/>
</dbReference>
<comment type="caution">
    <text evidence="2">The sequence shown here is derived from an EMBL/GenBank/DDBJ whole genome shotgun (WGS) entry which is preliminary data.</text>
</comment>
<name>A0A543JPK3_9PSEU</name>
<gene>
    <name evidence="2" type="ORF">FHX81_7213</name>
</gene>
<feature type="transmembrane region" description="Helical" evidence="1">
    <location>
        <begin position="74"/>
        <end position="97"/>
    </location>
</feature>
<dbReference type="Proteomes" id="UP000316628">
    <property type="component" value="Unassembled WGS sequence"/>
</dbReference>
<feature type="transmembrane region" description="Helical" evidence="1">
    <location>
        <begin position="221"/>
        <end position="241"/>
    </location>
</feature>
<protein>
    <submittedName>
        <fullName evidence="2">Putative cobalt transporter CbtA</fullName>
    </submittedName>
</protein>
<keyword evidence="1" id="KW-0812">Transmembrane</keyword>
<dbReference type="AlphaFoldDB" id="A0A543JPK3"/>
<evidence type="ECO:0000256" key="1">
    <source>
        <dbReference type="SAM" id="Phobius"/>
    </source>
</evidence>
<evidence type="ECO:0000313" key="3">
    <source>
        <dbReference type="Proteomes" id="UP000316628"/>
    </source>
</evidence>
<feature type="transmembrane region" description="Helical" evidence="1">
    <location>
        <begin position="149"/>
        <end position="169"/>
    </location>
</feature>
<feature type="transmembrane region" description="Helical" evidence="1">
    <location>
        <begin position="181"/>
        <end position="201"/>
    </location>
</feature>
<dbReference type="InterPro" id="IPR012666">
    <property type="entry name" value="CbtA_put"/>
</dbReference>
<dbReference type="EMBL" id="VFPP01000001">
    <property type="protein sequence ID" value="TQM84756.1"/>
    <property type="molecule type" value="Genomic_DNA"/>
</dbReference>